<name>A0A7M7GFE9_STRPU</name>
<dbReference type="InterPro" id="IPR052458">
    <property type="entry name" value="PcG_PRC1-like_component"/>
</dbReference>
<dbReference type="GO" id="GO:0035102">
    <property type="term" value="C:PRC1 complex"/>
    <property type="evidence" value="ECO:0000318"/>
    <property type="project" value="GO_Central"/>
</dbReference>
<proteinExistence type="predicted"/>
<feature type="compositionally biased region" description="Polar residues" evidence="1">
    <location>
        <begin position="212"/>
        <end position="232"/>
    </location>
</feature>
<accession>A0A7M7GFE9</accession>
<dbReference type="GO" id="GO:0000785">
    <property type="term" value="C:chromatin"/>
    <property type="evidence" value="ECO:0000318"/>
    <property type="project" value="GO_Central"/>
</dbReference>
<dbReference type="Gene3D" id="2.40.50.40">
    <property type="match status" value="1"/>
</dbReference>
<dbReference type="PROSITE" id="PS50013">
    <property type="entry name" value="CHROMO_2"/>
    <property type="match status" value="1"/>
</dbReference>
<dbReference type="GeneID" id="100888019"/>
<reference evidence="4" key="1">
    <citation type="submission" date="2015-02" db="EMBL/GenBank/DDBJ databases">
        <title>Genome sequencing for Strongylocentrotus purpuratus.</title>
        <authorList>
            <person name="Murali S."/>
            <person name="Liu Y."/>
            <person name="Vee V."/>
            <person name="English A."/>
            <person name="Wang M."/>
            <person name="Skinner E."/>
            <person name="Han Y."/>
            <person name="Muzny D.M."/>
            <person name="Worley K.C."/>
            <person name="Gibbs R.A."/>
        </authorList>
    </citation>
    <scope>NUCLEOTIDE SEQUENCE</scope>
</reference>
<evidence type="ECO:0000256" key="1">
    <source>
        <dbReference type="SAM" id="MobiDB-lite"/>
    </source>
</evidence>
<dbReference type="EnsemblMetazoa" id="XM_003723726">
    <property type="protein sequence ID" value="XP_003723774"/>
    <property type="gene ID" value="LOC100888019"/>
</dbReference>
<dbReference type="OMA" id="ADCIKKR"/>
<dbReference type="Pfam" id="PF00385">
    <property type="entry name" value="Chromo"/>
    <property type="match status" value="1"/>
</dbReference>
<dbReference type="CDD" id="cd18627">
    <property type="entry name" value="CD_polycomb_like"/>
    <property type="match status" value="1"/>
</dbReference>
<dbReference type="AlphaFoldDB" id="A0A7M7GFE9"/>
<dbReference type="SMART" id="SM00298">
    <property type="entry name" value="CHROMO"/>
    <property type="match status" value="1"/>
</dbReference>
<organism evidence="3 4">
    <name type="scientific">Strongylocentrotus purpuratus</name>
    <name type="common">Purple sea urchin</name>
    <dbReference type="NCBI Taxonomy" id="7668"/>
    <lineage>
        <taxon>Eukaryota</taxon>
        <taxon>Metazoa</taxon>
        <taxon>Echinodermata</taxon>
        <taxon>Eleutherozoa</taxon>
        <taxon>Echinozoa</taxon>
        <taxon>Echinoidea</taxon>
        <taxon>Euechinoidea</taxon>
        <taxon>Echinacea</taxon>
        <taxon>Camarodonta</taxon>
        <taxon>Echinidea</taxon>
        <taxon>Strongylocentrotidae</taxon>
        <taxon>Strongylocentrotus</taxon>
    </lineage>
</organism>
<dbReference type="RefSeq" id="XP_003723774.1">
    <property type="nucleotide sequence ID" value="XM_003723726.3"/>
</dbReference>
<dbReference type="PANTHER" id="PTHR46389">
    <property type="entry name" value="POLYCOMB GROUP PROTEIN PC"/>
    <property type="match status" value="1"/>
</dbReference>
<evidence type="ECO:0000313" key="4">
    <source>
        <dbReference type="Proteomes" id="UP000007110"/>
    </source>
</evidence>
<dbReference type="KEGG" id="spu:100888019"/>
<dbReference type="PANTHER" id="PTHR46389:SF3">
    <property type="entry name" value="POLYCOMB GROUP PROTEIN PC"/>
    <property type="match status" value="1"/>
</dbReference>
<dbReference type="GO" id="GO:0000122">
    <property type="term" value="P:negative regulation of transcription by RNA polymerase II"/>
    <property type="evidence" value="ECO:0000318"/>
    <property type="project" value="GO_Central"/>
</dbReference>
<dbReference type="InParanoid" id="A0A7M7GFE9"/>
<dbReference type="OrthoDB" id="1918685at2759"/>
<protein>
    <recommendedName>
        <fullName evidence="2">Chromo domain-containing protein</fullName>
    </recommendedName>
</protein>
<feature type="domain" description="Chromo" evidence="2">
    <location>
        <begin position="1"/>
        <end position="65"/>
    </location>
</feature>
<dbReference type="Proteomes" id="UP000007110">
    <property type="component" value="Unassembled WGS sequence"/>
</dbReference>
<evidence type="ECO:0000259" key="2">
    <source>
        <dbReference type="PROSITE" id="PS50013"/>
    </source>
</evidence>
<reference evidence="3" key="2">
    <citation type="submission" date="2021-01" db="UniProtKB">
        <authorList>
            <consortium name="EnsemblMetazoa"/>
        </authorList>
    </citation>
    <scope>IDENTIFICATION</scope>
</reference>
<dbReference type="GO" id="GO:0003682">
    <property type="term" value="F:chromatin binding"/>
    <property type="evidence" value="ECO:0000318"/>
    <property type="project" value="GO_Central"/>
</dbReference>
<dbReference type="InterPro" id="IPR000953">
    <property type="entry name" value="Chromo/chromo_shadow_dom"/>
</dbReference>
<dbReference type="InterPro" id="IPR023780">
    <property type="entry name" value="Chromo_domain"/>
</dbReference>
<dbReference type="SUPFAM" id="SSF54160">
    <property type="entry name" value="Chromo domain-like"/>
    <property type="match status" value="1"/>
</dbReference>
<keyword evidence="4" id="KW-1185">Reference proteome</keyword>
<evidence type="ECO:0000313" key="3">
    <source>
        <dbReference type="EnsemblMetazoa" id="XP_003723774"/>
    </source>
</evidence>
<feature type="region of interest" description="Disordered" evidence="1">
    <location>
        <begin position="206"/>
        <end position="248"/>
    </location>
</feature>
<sequence length="316" mass="35673">MEADQIFTADCIKKRRIRGGKVQYLVKWRGCSSKCNTWEPEDNILDPSLVLDFEERLLEEYRKGRPGRKPTLLKIKELKTWRKTNDLYSKERQYCLLTGLTRNKEHESTKPKTTDDEQNDFKKTQEPEKIITNHLAAVDKKEHFKDANGNYPIVSNREHDLKILKKPKTLFLRDHQNESSHLLQVQRQQYFGNCRDANSPIAGSLPSPCAATPTSASLPNTPTTDPYRSMTSPREDGSPVAVSPTSSVGSLKQGKFALLRKYRNSIEENLHVTVTDVTVGNVTVAIREGNTPAGFFRECESPSSVSGQSSNGWCSS</sequence>
<dbReference type="InterPro" id="IPR016197">
    <property type="entry name" value="Chromo-like_dom_sf"/>
</dbReference>
<feature type="region of interest" description="Disordered" evidence="1">
    <location>
        <begin position="105"/>
        <end position="125"/>
    </location>
</feature>